<dbReference type="InterPro" id="IPR036093">
    <property type="entry name" value="NAC_dom_sf"/>
</dbReference>
<sequence>MSSMALSLSVSPYFISPLKKREESDERYCRTCTNGTWRGQTSAKSIKKCRDNPQTEEIIYIKVVDFIIHDQQAEVDNTTSLMHGEHYLSGGNQINDQILWNSTYGNYQEKQIQHGLVLPWNKKRMVKLRQLQRHGADDIGSNDFWETLNGILGDN</sequence>
<evidence type="ECO:0000313" key="2">
    <source>
        <dbReference type="Proteomes" id="UP000823775"/>
    </source>
</evidence>
<proteinExistence type="predicted"/>
<dbReference type="Proteomes" id="UP000823775">
    <property type="component" value="Unassembled WGS sequence"/>
</dbReference>
<dbReference type="Gene3D" id="2.170.150.80">
    <property type="entry name" value="NAC domain"/>
    <property type="match status" value="1"/>
</dbReference>
<evidence type="ECO:0000313" key="1">
    <source>
        <dbReference type="EMBL" id="MCD7455414.1"/>
    </source>
</evidence>
<name>A0ABS8S9B0_DATST</name>
<reference evidence="1 2" key="1">
    <citation type="journal article" date="2021" name="BMC Genomics">
        <title>Datura genome reveals duplications of psychoactive alkaloid biosynthetic genes and high mutation rate following tissue culture.</title>
        <authorList>
            <person name="Rajewski A."/>
            <person name="Carter-House D."/>
            <person name="Stajich J."/>
            <person name="Litt A."/>
        </authorList>
    </citation>
    <scope>NUCLEOTIDE SEQUENCE [LARGE SCALE GENOMIC DNA]</scope>
    <source>
        <strain evidence="1">AR-01</strain>
    </source>
</reference>
<keyword evidence="2" id="KW-1185">Reference proteome</keyword>
<organism evidence="1 2">
    <name type="scientific">Datura stramonium</name>
    <name type="common">Jimsonweed</name>
    <name type="synonym">Common thornapple</name>
    <dbReference type="NCBI Taxonomy" id="4076"/>
    <lineage>
        <taxon>Eukaryota</taxon>
        <taxon>Viridiplantae</taxon>
        <taxon>Streptophyta</taxon>
        <taxon>Embryophyta</taxon>
        <taxon>Tracheophyta</taxon>
        <taxon>Spermatophyta</taxon>
        <taxon>Magnoliopsida</taxon>
        <taxon>eudicotyledons</taxon>
        <taxon>Gunneridae</taxon>
        <taxon>Pentapetalae</taxon>
        <taxon>asterids</taxon>
        <taxon>lamiids</taxon>
        <taxon>Solanales</taxon>
        <taxon>Solanaceae</taxon>
        <taxon>Solanoideae</taxon>
        <taxon>Datureae</taxon>
        <taxon>Datura</taxon>
    </lineage>
</organism>
<accession>A0ABS8S9B0</accession>
<gene>
    <name evidence="1" type="ORF">HAX54_028065</name>
</gene>
<dbReference type="EMBL" id="JACEIK010000343">
    <property type="protein sequence ID" value="MCD7455414.1"/>
    <property type="molecule type" value="Genomic_DNA"/>
</dbReference>
<protein>
    <submittedName>
        <fullName evidence="1">Uncharacterized protein</fullName>
    </submittedName>
</protein>
<comment type="caution">
    <text evidence="1">The sequence shown here is derived from an EMBL/GenBank/DDBJ whole genome shotgun (WGS) entry which is preliminary data.</text>
</comment>